<sequence length="307" mass="33976">MQTRKRTSSKSNDYIDTPQTAKTARTTRGSTRTPKTTEELLANPKNEVYSCPPTELLSILTSPDAQALIAEQHLHLVAAHRKLINTTGLAQRYIANFQRDGKNGFYDPQWQLEAREAHFRHKKGDFDGYLKWKLYQDWPELEKVIKEREEAELARSQDKVSENESGDRHDAESDKLVETINGGNEKHDDGLDMLLGTLSNGSNAKHVDGLAEGYDQPMDTLNGSHENHDDGLAQQEKSLNAPINATNDGHNDRLARLDEPLDAVNGGSNDGHGAGLAHNQNQPPAEVNGEDSAKPGGMEEDEPMEGH</sequence>
<gene>
    <name evidence="2" type="ORF">LY89DRAFT_786497</name>
</gene>
<feature type="compositionally biased region" description="Acidic residues" evidence="1">
    <location>
        <begin position="298"/>
        <end position="307"/>
    </location>
</feature>
<organism evidence="2 3">
    <name type="scientific">Mollisia scopiformis</name>
    <name type="common">Conifer needle endophyte fungus</name>
    <name type="synonym">Phialocephala scopiformis</name>
    <dbReference type="NCBI Taxonomy" id="149040"/>
    <lineage>
        <taxon>Eukaryota</taxon>
        <taxon>Fungi</taxon>
        <taxon>Dikarya</taxon>
        <taxon>Ascomycota</taxon>
        <taxon>Pezizomycotina</taxon>
        <taxon>Leotiomycetes</taxon>
        <taxon>Helotiales</taxon>
        <taxon>Mollisiaceae</taxon>
        <taxon>Mollisia</taxon>
    </lineage>
</organism>
<dbReference type="OrthoDB" id="2289918at2759"/>
<dbReference type="KEGG" id="psco:LY89DRAFT_786497"/>
<feature type="compositionally biased region" description="Basic and acidic residues" evidence="1">
    <location>
        <begin position="151"/>
        <end position="177"/>
    </location>
</feature>
<keyword evidence="3" id="KW-1185">Reference proteome</keyword>
<dbReference type="RefSeq" id="XP_018065954.1">
    <property type="nucleotide sequence ID" value="XM_018222987.1"/>
</dbReference>
<dbReference type="Proteomes" id="UP000070700">
    <property type="component" value="Unassembled WGS sequence"/>
</dbReference>
<accession>A0A194WVA7</accession>
<name>A0A194WVA7_MOLSC</name>
<evidence type="ECO:0000313" key="2">
    <source>
        <dbReference type="EMBL" id="KUJ11599.1"/>
    </source>
</evidence>
<dbReference type="GeneID" id="28832713"/>
<protein>
    <submittedName>
        <fullName evidence="2">Uncharacterized protein</fullName>
    </submittedName>
</protein>
<feature type="compositionally biased region" description="Polar residues" evidence="1">
    <location>
        <begin position="9"/>
        <end position="24"/>
    </location>
</feature>
<dbReference type="AlphaFoldDB" id="A0A194WVA7"/>
<dbReference type="InParanoid" id="A0A194WVA7"/>
<feature type="region of interest" description="Disordered" evidence="1">
    <location>
        <begin position="259"/>
        <end position="307"/>
    </location>
</feature>
<reference evidence="2 3" key="1">
    <citation type="submission" date="2015-10" db="EMBL/GenBank/DDBJ databases">
        <title>Full genome of DAOMC 229536 Phialocephala scopiformis, a fungal endophyte of spruce producing the potent anti-insectan compound rugulosin.</title>
        <authorList>
            <consortium name="DOE Joint Genome Institute"/>
            <person name="Walker A.K."/>
            <person name="Frasz S.L."/>
            <person name="Seifert K.A."/>
            <person name="Miller J.D."/>
            <person name="Mondo S.J."/>
            <person name="Labutti K."/>
            <person name="Lipzen A."/>
            <person name="Dockter R."/>
            <person name="Kennedy M."/>
            <person name="Grigoriev I.V."/>
            <person name="Spatafora J.W."/>
        </authorList>
    </citation>
    <scope>NUCLEOTIDE SEQUENCE [LARGE SCALE GENOMIC DNA]</scope>
    <source>
        <strain evidence="2 3">CBS 120377</strain>
    </source>
</reference>
<evidence type="ECO:0000313" key="3">
    <source>
        <dbReference type="Proteomes" id="UP000070700"/>
    </source>
</evidence>
<dbReference type="EMBL" id="KQ947426">
    <property type="protein sequence ID" value="KUJ11599.1"/>
    <property type="molecule type" value="Genomic_DNA"/>
</dbReference>
<feature type="region of interest" description="Disordered" evidence="1">
    <location>
        <begin position="206"/>
        <end position="230"/>
    </location>
</feature>
<proteinExistence type="predicted"/>
<feature type="region of interest" description="Disordered" evidence="1">
    <location>
        <begin position="151"/>
        <end position="194"/>
    </location>
</feature>
<feature type="region of interest" description="Disordered" evidence="1">
    <location>
        <begin position="1"/>
        <end position="35"/>
    </location>
</feature>
<evidence type="ECO:0000256" key="1">
    <source>
        <dbReference type="SAM" id="MobiDB-lite"/>
    </source>
</evidence>